<gene>
    <name evidence="1" type="ORF">BCR38DRAFT_457535</name>
</gene>
<dbReference type="OrthoDB" id="4668499at2759"/>
<sequence>MKALSPQSISSAPSDIRLSTQHERLILKLLPFKDARAFPESCRSTLFHPDKTDRDGQEDHMRFIMSIVGDNMLKNLWHNLEWGKRGLEITKAAYEVLSFLRASQMERDQNPPGYEV</sequence>
<evidence type="ECO:0000313" key="2">
    <source>
        <dbReference type="Proteomes" id="UP000193689"/>
    </source>
</evidence>
<proteinExistence type="predicted"/>
<evidence type="ECO:0000313" key="1">
    <source>
        <dbReference type="EMBL" id="ORY65349.1"/>
    </source>
</evidence>
<dbReference type="RefSeq" id="XP_040716501.1">
    <property type="nucleotide sequence ID" value="XM_040862049.1"/>
</dbReference>
<dbReference type="Proteomes" id="UP000193689">
    <property type="component" value="Unassembled WGS sequence"/>
</dbReference>
<keyword evidence="2" id="KW-1185">Reference proteome</keyword>
<dbReference type="EMBL" id="MCFJ01000006">
    <property type="protein sequence ID" value="ORY65349.1"/>
    <property type="molecule type" value="Genomic_DNA"/>
</dbReference>
<name>A0A1Y2E1H3_9PEZI</name>
<comment type="caution">
    <text evidence="1">The sequence shown here is derived from an EMBL/GenBank/DDBJ whole genome shotgun (WGS) entry which is preliminary data.</text>
</comment>
<reference evidence="1 2" key="1">
    <citation type="submission" date="2016-07" db="EMBL/GenBank/DDBJ databases">
        <title>Pervasive Adenine N6-methylation of Active Genes in Fungi.</title>
        <authorList>
            <consortium name="DOE Joint Genome Institute"/>
            <person name="Mondo S.J."/>
            <person name="Dannebaum R.O."/>
            <person name="Kuo R.C."/>
            <person name="Labutti K."/>
            <person name="Haridas S."/>
            <person name="Kuo A."/>
            <person name="Salamov A."/>
            <person name="Ahrendt S.R."/>
            <person name="Lipzen A."/>
            <person name="Sullivan W."/>
            <person name="Andreopoulos W.B."/>
            <person name="Clum A."/>
            <person name="Lindquist E."/>
            <person name="Daum C."/>
            <person name="Ramamoorthy G.K."/>
            <person name="Gryganskyi A."/>
            <person name="Culley D."/>
            <person name="Magnuson J.K."/>
            <person name="James T.Y."/>
            <person name="O'Malley M.A."/>
            <person name="Stajich J.E."/>
            <person name="Spatafora J.W."/>
            <person name="Visel A."/>
            <person name="Grigoriev I.V."/>
        </authorList>
    </citation>
    <scope>NUCLEOTIDE SEQUENCE [LARGE SCALE GENOMIC DNA]</scope>
    <source>
        <strain evidence="1 2">CBS 129021</strain>
    </source>
</reference>
<dbReference type="AlphaFoldDB" id="A0A1Y2E1H3"/>
<organism evidence="1 2">
    <name type="scientific">Pseudomassariella vexata</name>
    <dbReference type="NCBI Taxonomy" id="1141098"/>
    <lineage>
        <taxon>Eukaryota</taxon>
        <taxon>Fungi</taxon>
        <taxon>Dikarya</taxon>
        <taxon>Ascomycota</taxon>
        <taxon>Pezizomycotina</taxon>
        <taxon>Sordariomycetes</taxon>
        <taxon>Xylariomycetidae</taxon>
        <taxon>Amphisphaeriales</taxon>
        <taxon>Pseudomassariaceae</taxon>
        <taxon>Pseudomassariella</taxon>
    </lineage>
</organism>
<dbReference type="GeneID" id="63778261"/>
<dbReference type="InParanoid" id="A0A1Y2E1H3"/>
<protein>
    <submittedName>
        <fullName evidence="1">Uncharacterized protein</fullName>
    </submittedName>
</protein>
<accession>A0A1Y2E1H3</accession>